<comment type="caution">
    <text evidence="2">The sequence shown here is derived from an EMBL/GenBank/DDBJ whole genome shotgun (WGS) entry which is preliminary data.</text>
</comment>
<dbReference type="RefSeq" id="WP_183373260.1">
    <property type="nucleotide sequence ID" value="NZ_BAABHL010000162.1"/>
</dbReference>
<dbReference type="AlphaFoldDB" id="A0A840F7W0"/>
<evidence type="ECO:0000313" key="2">
    <source>
        <dbReference type="EMBL" id="MBB4137976.1"/>
    </source>
</evidence>
<organism evidence="2 3">
    <name type="scientific">Gordonia humi</name>
    <dbReference type="NCBI Taxonomy" id="686429"/>
    <lineage>
        <taxon>Bacteria</taxon>
        <taxon>Bacillati</taxon>
        <taxon>Actinomycetota</taxon>
        <taxon>Actinomycetes</taxon>
        <taxon>Mycobacteriales</taxon>
        <taxon>Gordoniaceae</taxon>
        <taxon>Gordonia</taxon>
    </lineage>
</organism>
<sequence>MATHIVLNQKGGVGKSTITMNLAAVKNDALASPTDDVPPVLAVSIDPQGSAVWWADRAEDLPFMVADAATEGEISRAVNIPGVRHVYVDTPGWIGDHPGSSENGLGGLLLSEALDVSDLVIIPIPPEPLAFQPTVRTIREVVEPRGLPFILVINNWDPRDGDVDLTQTQGFIREMGWGTNLANTVIRRYKVHTRAAAQGVVVTEYDANRASLQARQDFHKLTDEISERV</sequence>
<dbReference type="InterPro" id="IPR002586">
    <property type="entry name" value="CobQ/CobB/MinD/ParA_Nub-bd_dom"/>
</dbReference>
<dbReference type="PANTHER" id="PTHR13696">
    <property type="entry name" value="P-LOOP CONTAINING NUCLEOSIDE TRIPHOSPHATE HYDROLASE"/>
    <property type="match status" value="1"/>
</dbReference>
<dbReference type="InterPro" id="IPR027417">
    <property type="entry name" value="P-loop_NTPase"/>
</dbReference>
<dbReference type="InterPro" id="IPR050678">
    <property type="entry name" value="DNA_Partitioning_ATPase"/>
</dbReference>
<evidence type="ECO:0000313" key="3">
    <source>
        <dbReference type="Proteomes" id="UP000551501"/>
    </source>
</evidence>
<feature type="domain" description="CobQ/CobB/MinD/ParA nucleotide binding" evidence="1">
    <location>
        <begin position="5"/>
        <end position="220"/>
    </location>
</feature>
<gene>
    <name evidence="2" type="ORF">BKA16_004601</name>
</gene>
<accession>A0A840F7W0</accession>
<dbReference type="SUPFAM" id="SSF52540">
    <property type="entry name" value="P-loop containing nucleoside triphosphate hydrolases"/>
    <property type="match status" value="1"/>
</dbReference>
<dbReference type="Gene3D" id="3.40.50.300">
    <property type="entry name" value="P-loop containing nucleotide triphosphate hydrolases"/>
    <property type="match status" value="1"/>
</dbReference>
<dbReference type="Proteomes" id="UP000551501">
    <property type="component" value="Unassembled WGS sequence"/>
</dbReference>
<reference evidence="2 3" key="1">
    <citation type="submission" date="2020-08" db="EMBL/GenBank/DDBJ databases">
        <title>Sequencing the genomes of 1000 actinobacteria strains.</title>
        <authorList>
            <person name="Klenk H.-P."/>
        </authorList>
    </citation>
    <scope>NUCLEOTIDE SEQUENCE [LARGE SCALE GENOMIC DNA]</scope>
    <source>
        <strain evidence="2 3">DSM 45298</strain>
    </source>
</reference>
<keyword evidence="3" id="KW-1185">Reference proteome</keyword>
<dbReference type="EMBL" id="JACIFP010000002">
    <property type="protein sequence ID" value="MBB4137976.1"/>
    <property type="molecule type" value="Genomic_DNA"/>
</dbReference>
<dbReference type="Pfam" id="PF01656">
    <property type="entry name" value="CbiA"/>
    <property type="match status" value="1"/>
</dbReference>
<proteinExistence type="predicted"/>
<name>A0A840F7W0_9ACTN</name>
<dbReference type="PIRSF" id="PIRSF009320">
    <property type="entry name" value="Nuc_binding_HP_1000"/>
    <property type="match status" value="1"/>
</dbReference>
<dbReference type="CDD" id="cd02042">
    <property type="entry name" value="ParAB_family"/>
    <property type="match status" value="1"/>
</dbReference>
<dbReference type="PANTHER" id="PTHR13696:SF52">
    <property type="entry name" value="PARA FAMILY PROTEIN CT_582"/>
    <property type="match status" value="1"/>
</dbReference>
<evidence type="ECO:0000259" key="1">
    <source>
        <dbReference type="Pfam" id="PF01656"/>
    </source>
</evidence>
<protein>
    <submittedName>
        <fullName evidence="2">Chromosome partitioning protein</fullName>
    </submittedName>
</protein>